<evidence type="ECO:0000256" key="12">
    <source>
        <dbReference type="ARBA" id="ARBA00023012"/>
    </source>
</evidence>
<keyword evidence="6" id="KW-0808">Transferase</keyword>
<organism evidence="19 20">
    <name type="scientific">Arcobacter nitrofigilis (strain ATCC 33309 / DSM 7299 / CCUG 15893 / LMG 7604 / NCTC 12251 / CI)</name>
    <name type="common">Campylobacter nitrofigilis</name>
    <dbReference type="NCBI Taxonomy" id="572480"/>
    <lineage>
        <taxon>Bacteria</taxon>
        <taxon>Pseudomonadati</taxon>
        <taxon>Campylobacterota</taxon>
        <taxon>Epsilonproteobacteria</taxon>
        <taxon>Campylobacterales</taxon>
        <taxon>Arcobacteraceae</taxon>
        <taxon>Arcobacter</taxon>
    </lineage>
</organism>
<dbReference type="Gene3D" id="3.30.565.10">
    <property type="entry name" value="Histidine kinase-like ATPase, C-terminal domain"/>
    <property type="match status" value="1"/>
</dbReference>
<keyword evidence="15" id="KW-0175">Coiled coil</keyword>
<dbReference type="Gene3D" id="3.30.450.20">
    <property type="entry name" value="PAS domain"/>
    <property type="match status" value="2"/>
</dbReference>
<dbReference type="SMART" id="SM00388">
    <property type="entry name" value="HisKA"/>
    <property type="match status" value="1"/>
</dbReference>
<evidence type="ECO:0000256" key="9">
    <source>
        <dbReference type="ARBA" id="ARBA00022777"/>
    </source>
</evidence>
<dbReference type="AlphaFoldDB" id="D5V3Z2"/>
<keyword evidence="10" id="KW-0067">ATP-binding</keyword>
<evidence type="ECO:0000313" key="20">
    <source>
        <dbReference type="Proteomes" id="UP000000939"/>
    </source>
</evidence>
<evidence type="ECO:0000256" key="4">
    <source>
        <dbReference type="ARBA" id="ARBA00022475"/>
    </source>
</evidence>
<gene>
    <name evidence="19" type="ordered locus">Arnit_1161</name>
</gene>
<sequence>MQIKKITLLQLLNKNITYATIIPIIIVASLILIAYYIMITYVIEENKKNILKNSRDYLHYAVNRESAIIKDKMKSIANSHKNIFTQVENYYNNQEKYTILNNNVVYGKDKYGLYYQKKDIGGADAMSFKFTKLSRKQIVNYLNKTQWFDIPLKNAVLAHDAVVASWVIDRNAMIRYYPFIHLHKYFSDVTNFFDWSFYYEADLEHNPSKKALWSSVYLDPAMNGWMTSYIAPIYNNKNEFEGVVGLDVPIKKLAEEVLPKNIPFNGEVFLTNNKGMIFAISDKLNLFLDLVKLKKNDKNQLVIHEILQPKEHNLLNHKNKKISSQFRNYFEKGLKKGVFKFKHKTFLVENRQIKGTAWKVFFLIDEDVVIKDTLKTQLFSYKVSTYIFIFILLCLIYVLFILLRKSKKLSKKLSYPIESLSKKTENIDTYIETESSNILEIDSLLMNFNKMIKEIKSNKKNLEIEVDNRTKELEIAKIKAEESTKAKSEFLANMSHEIRTPMNGIIGMSHLALQTRLNDKQKNYIEKIDICAKNLLNILNDILDFSKIEAGKLNLEKVEFNLFETIENIVNIIDFSVYEKNLELVVSYGTDVGKNFYGDNLRLAQILTNLLSNAIKFTNDGQIGVYITKIDINRYQFEIKDTGIGLTEEQQTKLFQSFSQADGGTTRKYGGTGLGLTISKQLIELMNGKIWVESQINVGSRFIFQIDLEDKNIDKKYNIFQNKKVLVVDDNKTWHEILESILKMFNIEVYCVDSGKEAITHIKTTNINYDLILMDWNMPELDGIETTKKINEEYKDKKPPTIIMVSSFMQESIFELAKEAGIELFLNKPINPSILNDILSDLFLSDFKRKNINEKIIDEAQLKTISFEGNNILLVEDNKVNQEIIIGLLENSKINFDIANNGKEALLKVKENPNKYHLILMDIQMPIMDGYEATREIKKINNEVPIIALTANVMHKDSEKTKAVGMQEHLNKPIKVDKLYSTLSKYLSKNDNIIIKTSDEIKFPDFKHIDVNIGLTHMANNRKLYVKIMNSFYNSYKDFTLDDLNQEEKKIALHTLKGLSANIGAIDLNNIVKDMEFNNKDHLAKLYNEIKNVINDLKQLSTINKSFTYEKNPLTTKKKKELIENLELALKSKRPKDIEKVIEEIRKYQFSIKEKRELNIINKYIDKFDYESALLHLVNMQKA</sequence>
<feature type="modified residue" description="4-aspartylphosphate" evidence="14">
    <location>
        <position position="775"/>
    </location>
</feature>
<evidence type="ECO:0000256" key="8">
    <source>
        <dbReference type="ARBA" id="ARBA00022741"/>
    </source>
</evidence>
<keyword evidence="5 14" id="KW-0597">Phosphoprotein</keyword>
<dbReference type="InterPro" id="IPR003661">
    <property type="entry name" value="HisK_dim/P_dom"/>
</dbReference>
<dbReference type="eggNOG" id="COG2205">
    <property type="taxonomic scope" value="Bacteria"/>
</dbReference>
<dbReference type="SMART" id="SM00387">
    <property type="entry name" value="HATPase_c"/>
    <property type="match status" value="1"/>
</dbReference>
<feature type="domain" description="Histidine kinase" evidence="17">
    <location>
        <begin position="493"/>
        <end position="710"/>
    </location>
</feature>
<evidence type="ECO:0000256" key="13">
    <source>
        <dbReference type="ARBA" id="ARBA00023136"/>
    </source>
</evidence>
<dbReference type="InterPro" id="IPR029151">
    <property type="entry name" value="Sensor-like_sf"/>
</dbReference>
<dbReference type="Pfam" id="PF00072">
    <property type="entry name" value="Response_reg"/>
    <property type="match status" value="2"/>
</dbReference>
<keyword evidence="9 19" id="KW-0418">Kinase</keyword>
<keyword evidence="11 16" id="KW-1133">Transmembrane helix</keyword>
<dbReference type="GO" id="GO:0000155">
    <property type="term" value="F:phosphorelay sensor kinase activity"/>
    <property type="evidence" value="ECO:0007669"/>
    <property type="project" value="InterPro"/>
</dbReference>
<evidence type="ECO:0000256" key="11">
    <source>
        <dbReference type="ARBA" id="ARBA00022989"/>
    </source>
</evidence>
<dbReference type="CDD" id="cd16922">
    <property type="entry name" value="HATPase_EvgS-ArcB-TorS-like"/>
    <property type="match status" value="1"/>
</dbReference>
<name>D5V3Z2_ARCNC</name>
<dbReference type="SUPFAM" id="SSF52172">
    <property type="entry name" value="CheY-like"/>
    <property type="match status" value="2"/>
</dbReference>
<evidence type="ECO:0000256" key="14">
    <source>
        <dbReference type="PROSITE-ProRule" id="PRU00169"/>
    </source>
</evidence>
<dbReference type="Proteomes" id="UP000000939">
    <property type="component" value="Chromosome"/>
</dbReference>
<dbReference type="Pfam" id="PF00512">
    <property type="entry name" value="HisKA"/>
    <property type="match status" value="1"/>
</dbReference>
<feature type="transmembrane region" description="Helical" evidence="16">
    <location>
        <begin position="383"/>
        <end position="403"/>
    </location>
</feature>
<evidence type="ECO:0000256" key="3">
    <source>
        <dbReference type="ARBA" id="ARBA00012438"/>
    </source>
</evidence>
<reference evidence="19 20" key="1">
    <citation type="journal article" date="2010" name="Stand. Genomic Sci.">
        <title>Complete genome sequence of Arcobacter nitrofigilis type strain (CI).</title>
        <authorList>
            <person name="Pati A."/>
            <person name="Gronow S."/>
            <person name="Lapidus A."/>
            <person name="Copeland A."/>
            <person name="Glavina Del Rio T."/>
            <person name="Nolan M."/>
            <person name="Lucas S."/>
            <person name="Tice H."/>
            <person name="Cheng J.F."/>
            <person name="Han C."/>
            <person name="Chertkov O."/>
            <person name="Bruce D."/>
            <person name="Tapia R."/>
            <person name="Goodwin L."/>
            <person name="Pitluck S."/>
            <person name="Liolios K."/>
            <person name="Ivanova N."/>
            <person name="Mavromatis K."/>
            <person name="Chen A."/>
            <person name="Palaniappan K."/>
            <person name="Land M."/>
            <person name="Hauser L."/>
            <person name="Chang Y.J."/>
            <person name="Jeffries C.D."/>
            <person name="Detter J.C."/>
            <person name="Rohde M."/>
            <person name="Goker M."/>
            <person name="Bristow J."/>
            <person name="Eisen J.A."/>
            <person name="Markowitz V."/>
            <person name="Hugenholtz P."/>
            <person name="Klenk H.P."/>
            <person name="Kyrpides N.C."/>
        </authorList>
    </citation>
    <scope>NUCLEOTIDE SEQUENCE [LARGE SCALE GENOMIC DNA]</scope>
    <source>
        <strain evidence="20">ATCC 33309 / DSM 7299 / CCUG 15893 / LMG 7604 / NCTC 12251 / CI</strain>
    </source>
</reference>
<keyword evidence="13 16" id="KW-0472">Membrane</keyword>
<dbReference type="PROSITE" id="PS50109">
    <property type="entry name" value="HIS_KIN"/>
    <property type="match status" value="1"/>
</dbReference>
<dbReference type="Gene3D" id="1.20.120.160">
    <property type="entry name" value="HPT domain"/>
    <property type="match status" value="1"/>
</dbReference>
<dbReference type="eggNOG" id="COG0784">
    <property type="taxonomic scope" value="Bacteria"/>
</dbReference>
<feature type="domain" description="Response regulatory" evidence="18">
    <location>
        <begin position="724"/>
        <end position="843"/>
    </location>
</feature>
<keyword evidence="8" id="KW-0547">Nucleotide-binding</keyword>
<dbReference type="Gene3D" id="1.10.287.130">
    <property type="match status" value="1"/>
</dbReference>
<dbReference type="STRING" id="572480.Arnit_1161"/>
<dbReference type="FunFam" id="3.30.565.10:FF:000010">
    <property type="entry name" value="Sensor histidine kinase RcsC"/>
    <property type="match status" value="1"/>
</dbReference>
<dbReference type="SMART" id="SM00448">
    <property type="entry name" value="REC"/>
    <property type="match status" value="2"/>
</dbReference>
<keyword evidence="4" id="KW-1003">Cell membrane</keyword>
<dbReference type="EMBL" id="CP001999">
    <property type="protein sequence ID" value="ADG92820.1"/>
    <property type="molecule type" value="Genomic_DNA"/>
</dbReference>
<feature type="modified residue" description="4-aspartylphosphate" evidence="14">
    <location>
        <position position="922"/>
    </location>
</feature>
<dbReference type="Pfam" id="PF02518">
    <property type="entry name" value="HATPase_c"/>
    <property type="match status" value="1"/>
</dbReference>
<dbReference type="EC" id="2.7.13.3" evidence="3"/>
<protein>
    <recommendedName>
        <fullName evidence="3">histidine kinase</fullName>
        <ecNumber evidence="3">2.7.13.3</ecNumber>
    </recommendedName>
</protein>
<evidence type="ECO:0000259" key="18">
    <source>
        <dbReference type="PROSITE" id="PS50110"/>
    </source>
</evidence>
<feature type="coiled-coil region" evidence="15">
    <location>
        <begin position="445"/>
        <end position="479"/>
    </location>
</feature>
<dbReference type="eggNOG" id="COG0745">
    <property type="taxonomic scope" value="Bacteria"/>
</dbReference>
<dbReference type="Pfam" id="PF22673">
    <property type="entry name" value="MCP-like_PDC_1"/>
    <property type="match status" value="1"/>
</dbReference>
<evidence type="ECO:0000256" key="5">
    <source>
        <dbReference type="ARBA" id="ARBA00022553"/>
    </source>
</evidence>
<evidence type="ECO:0000256" key="15">
    <source>
        <dbReference type="SAM" id="Coils"/>
    </source>
</evidence>
<evidence type="ECO:0000259" key="17">
    <source>
        <dbReference type="PROSITE" id="PS50109"/>
    </source>
</evidence>
<dbReference type="SUPFAM" id="SSF47226">
    <property type="entry name" value="Histidine-containing phosphotransfer domain, HPT domain"/>
    <property type="match status" value="1"/>
</dbReference>
<evidence type="ECO:0000256" key="6">
    <source>
        <dbReference type="ARBA" id="ARBA00022679"/>
    </source>
</evidence>
<dbReference type="eggNOG" id="COG2198">
    <property type="taxonomic scope" value="Bacteria"/>
</dbReference>
<evidence type="ECO:0000256" key="10">
    <source>
        <dbReference type="ARBA" id="ARBA00022840"/>
    </source>
</evidence>
<evidence type="ECO:0000256" key="16">
    <source>
        <dbReference type="SAM" id="Phobius"/>
    </source>
</evidence>
<evidence type="ECO:0000313" key="19">
    <source>
        <dbReference type="EMBL" id="ADG92820.1"/>
    </source>
</evidence>
<dbReference type="RefSeq" id="WP_013134965.1">
    <property type="nucleotide sequence ID" value="NC_014166.1"/>
</dbReference>
<dbReference type="InterPro" id="IPR036641">
    <property type="entry name" value="HPT_dom_sf"/>
</dbReference>
<dbReference type="OrthoDB" id="9794419at2"/>
<dbReference type="PANTHER" id="PTHR45339">
    <property type="entry name" value="HYBRID SIGNAL TRANSDUCTION HISTIDINE KINASE J"/>
    <property type="match status" value="1"/>
</dbReference>
<evidence type="ECO:0000256" key="7">
    <source>
        <dbReference type="ARBA" id="ARBA00022692"/>
    </source>
</evidence>
<dbReference type="InterPro" id="IPR036097">
    <property type="entry name" value="HisK_dim/P_sf"/>
</dbReference>
<dbReference type="SUPFAM" id="SSF55874">
    <property type="entry name" value="ATPase domain of HSP90 chaperone/DNA topoisomerase II/histidine kinase"/>
    <property type="match status" value="1"/>
</dbReference>
<dbReference type="GO" id="GO:0005524">
    <property type="term" value="F:ATP binding"/>
    <property type="evidence" value="ECO:0007669"/>
    <property type="project" value="UniProtKB-KW"/>
</dbReference>
<dbReference type="InterPro" id="IPR036890">
    <property type="entry name" value="HATPase_C_sf"/>
</dbReference>
<dbReference type="SUPFAM" id="SSF47384">
    <property type="entry name" value="Homodimeric domain of signal transducing histidine kinase"/>
    <property type="match status" value="1"/>
</dbReference>
<comment type="catalytic activity">
    <reaction evidence="1">
        <text>ATP + protein L-histidine = ADP + protein N-phospho-L-histidine.</text>
        <dbReference type="EC" id="2.7.13.3"/>
    </reaction>
</comment>
<evidence type="ECO:0000256" key="1">
    <source>
        <dbReference type="ARBA" id="ARBA00000085"/>
    </source>
</evidence>
<dbReference type="KEGG" id="ant:Arnit_1161"/>
<evidence type="ECO:0000256" key="2">
    <source>
        <dbReference type="ARBA" id="ARBA00004651"/>
    </source>
</evidence>
<dbReference type="InterPro" id="IPR001789">
    <property type="entry name" value="Sig_transdc_resp-reg_receiver"/>
</dbReference>
<dbReference type="Gene3D" id="3.40.50.2300">
    <property type="match status" value="2"/>
</dbReference>
<proteinExistence type="predicted"/>
<keyword evidence="12" id="KW-0902">Two-component regulatory system</keyword>
<dbReference type="GO" id="GO:0005886">
    <property type="term" value="C:plasma membrane"/>
    <property type="evidence" value="ECO:0007669"/>
    <property type="project" value="UniProtKB-SubCell"/>
</dbReference>
<dbReference type="InterPro" id="IPR005467">
    <property type="entry name" value="His_kinase_dom"/>
</dbReference>
<dbReference type="InterPro" id="IPR004358">
    <property type="entry name" value="Sig_transdc_His_kin-like_C"/>
</dbReference>
<comment type="subcellular location">
    <subcellularLocation>
        <location evidence="2">Cell membrane</location>
        <topology evidence="2">Multi-pass membrane protein</topology>
    </subcellularLocation>
</comment>
<dbReference type="PRINTS" id="PR00344">
    <property type="entry name" value="BCTRLSENSOR"/>
</dbReference>
<keyword evidence="20" id="KW-1185">Reference proteome</keyword>
<dbReference type="PANTHER" id="PTHR45339:SF1">
    <property type="entry name" value="HYBRID SIGNAL TRANSDUCTION HISTIDINE KINASE J"/>
    <property type="match status" value="1"/>
</dbReference>
<dbReference type="SUPFAM" id="SSF103190">
    <property type="entry name" value="Sensory domain-like"/>
    <property type="match status" value="1"/>
</dbReference>
<accession>D5V3Z2</accession>
<dbReference type="CDD" id="cd17546">
    <property type="entry name" value="REC_hyHK_CKI1_RcsC-like"/>
    <property type="match status" value="2"/>
</dbReference>
<dbReference type="CDD" id="cd00082">
    <property type="entry name" value="HisKA"/>
    <property type="match status" value="1"/>
</dbReference>
<dbReference type="PROSITE" id="PS50110">
    <property type="entry name" value="RESPONSE_REGULATORY"/>
    <property type="match status" value="2"/>
</dbReference>
<feature type="transmembrane region" description="Helical" evidence="16">
    <location>
        <begin position="21"/>
        <end position="43"/>
    </location>
</feature>
<dbReference type="InterPro" id="IPR003594">
    <property type="entry name" value="HATPase_dom"/>
</dbReference>
<dbReference type="HOGENOM" id="CLU_272706_0_0_7"/>
<feature type="domain" description="Response regulatory" evidence="18">
    <location>
        <begin position="871"/>
        <end position="987"/>
    </location>
</feature>
<dbReference type="FunFam" id="1.10.287.130:FF:000003">
    <property type="entry name" value="Histidine kinase"/>
    <property type="match status" value="1"/>
</dbReference>
<keyword evidence="7 16" id="KW-0812">Transmembrane</keyword>
<dbReference type="CDD" id="cd18773">
    <property type="entry name" value="PDC1_HK_sensor"/>
    <property type="match status" value="1"/>
</dbReference>
<dbReference type="InterPro" id="IPR011006">
    <property type="entry name" value="CheY-like_superfamily"/>
</dbReference>